<protein>
    <submittedName>
        <fullName evidence="4">Peptidase M61 domain protein</fullName>
    </submittedName>
</protein>
<reference evidence="4 5" key="1">
    <citation type="submission" date="2011-07" db="EMBL/GenBank/DDBJ databases">
        <title>The complete genome of chromosome of Emticicia oligotrophica DSM 17448.</title>
        <authorList>
            <consortium name="US DOE Joint Genome Institute (JGI-PGF)"/>
            <person name="Lucas S."/>
            <person name="Han J."/>
            <person name="Lapidus A."/>
            <person name="Bruce D."/>
            <person name="Goodwin L."/>
            <person name="Pitluck S."/>
            <person name="Peters L."/>
            <person name="Kyrpides N."/>
            <person name="Mavromatis K."/>
            <person name="Ivanova N."/>
            <person name="Ovchinnikova G."/>
            <person name="Teshima H."/>
            <person name="Detter J.C."/>
            <person name="Tapia R."/>
            <person name="Han C."/>
            <person name="Land M."/>
            <person name="Hauser L."/>
            <person name="Markowitz V."/>
            <person name="Cheng J.-F."/>
            <person name="Hugenholtz P."/>
            <person name="Woyke T."/>
            <person name="Wu D."/>
            <person name="Tindall B."/>
            <person name="Pomrenke H."/>
            <person name="Brambilla E."/>
            <person name="Klenk H.-P."/>
            <person name="Eisen J.A."/>
        </authorList>
    </citation>
    <scope>NUCLEOTIDE SEQUENCE [LARGE SCALE GENOMIC DNA]</scope>
    <source>
        <strain evidence="4 5">DSM 17448</strain>
    </source>
</reference>
<dbReference type="EMBL" id="CP002961">
    <property type="protein sequence ID" value="AFK04218.1"/>
    <property type="molecule type" value="Genomic_DNA"/>
</dbReference>
<evidence type="ECO:0000256" key="1">
    <source>
        <dbReference type="SAM" id="SignalP"/>
    </source>
</evidence>
<dbReference type="Pfam" id="PF05299">
    <property type="entry name" value="Peptidase_M61"/>
    <property type="match status" value="1"/>
</dbReference>
<name>A0ABN4APV0_EMTOG</name>
<dbReference type="PROSITE" id="PS51257">
    <property type="entry name" value="PROKAR_LIPOPROTEIN"/>
    <property type="match status" value="1"/>
</dbReference>
<evidence type="ECO:0000259" key="3">
    <source>
        <dbReference type="Pfam" id="PF17899"/>
    </source>
</evidence>
<dbReference type="RefSeq" id="WP_015029912.1">
    <property type="nucleotide sequence ID" value="NC_018748.1"/>
</dbReference>
<feature type="domain" description="Peptidase M61 catalytic" evidence="2">
    <location>
        <begin position="308"/>
        <end position="413"/>
    </location>
</feature>
<proteinExistence type="predicted"/>
<evidence type="ECO:0000313" key="4">
    <source>
        <dbReference type="EMBL" id="AFK04218.1"/>
    </source>
</evidence>
<dbReference type="Gene3D" id="2.60.40.3650">
    <property type="match status" value="1"/>
</dbReference>
<dbReference type="Pfam" id="PF17899">
    <property type="entry name" value="Peptidase_M61_N"/>
    <property type="match status" value="1"/>
</dbReference>
<keyword evidence="5" id="KW-1185">Reference proteome</keyword>
<dbReference type="InterPro" id="IPR007963">
    <property type="entry name" value="Peptidase_M61_catalytic"/>
</dbReference>
<accession>A0ABN4APV0</accession>
<dbReference type="SUPFAM" id="SSF55486">
    <property type="entry name" value="Metalloproteases ('zincins'), catalytic domain"/>
    <property type="match status" value="1"/>
</dbReference>
<gene>
    <name evidence="4" type="ordered locus">Emtol_3085</name>
</gene>
<evidence type="ECO:0000313" key="5">
    <source>
        <dbReference type="Proteomes" id="UP000002875"/>
    </source>
</evidence>
<feature type="chain" id="PRO_5047355645" evidence="1">
    <location>
        <begin position="22"/>
        <end position="623"/>
    </location>
</feature>
<dbReference type="Proteomes" id="UP000002875">
    <property type="component" value="Chromosome"/>
</dbReference>
<dbReference type="InterPro" id="IPR040756">
    <property type="entry name" value="Peptidase_M61_N"/>
</dbReference>
<dbReference type="Gene3D" id="1.10.390.10">
    <property type="entry name" value="Neutral Protease Domain 2"/>
    <property type="match status" value="1"/>
</dbReference>
<organism evidence="4 5">
    <name type="scientific">Emticicia oligotrophica (strain DSM 17448 / CIP 109782 / MTCC 6937 / GPTSA100-15)</name>
    <dbReference type="NCBI Taxonomy" id="929562"/>
    <lineage>
        <taxon>Bacteria</taxon>
        <taxon>Pseudomonadati</taxon>
        <taxon>Bacteroidota</taxon>
        <taxon>Cytophagia</taxon>
        <taxon>Cytophagales</taxon>
        <taxon>Leadbetterellaceae</taxon>
        <taxon>Emticicia</taxon>
    </lineage>
</organism>
<dbReference type="InterPro" id="IPR027268">
    <property type="entry name" value="Peptidase_M4/M1_CTD_sf"/>
</dbReference>
<feature type="signal peptide" evidence="1">
    <location>
        <begin position="1"/>
        <end position="21"/>
    </location>
</feature>
<sequence>MQKTLMVLSFGLLMASCTKKAVVSSSQASNGSTYQYSVDLTKVVDDKLEVTLINPKIESEEIIFRLPKTVPGTYSTDDYGRYLSDFKAFDSKGNLLTTNKLDVNSYTIKDAKKLHNISYKIDDTWDSPEIKGTKIFEPTGSDIVANKEYSINTHCFFGYFDGMKQVPYQVTFTKPSGFYGSTSMVAKSSTATTDIFEMNNYMDLVDAPILYTQPDTTVLKIGGADILVSVYSPNKKASSKEIAANINTLLEAQKEYLGGKLPIKKYAFLIVLSDNPNLTSFGALEHSYSSFYYLPEGTSESLSQTVKDVASHEFFHIVTPLNIHSEEIGNFDYNAPKMSKHLWMYEGLTEYAAGHMQAKYNLITLPKYLDMLRQKVSTMKSMKDNLPFTEMSANVLDKYKNQYMNVYNKGALIGLCLDIKLRQLSDGKYGTQSLMQDLSKTYGKTVSFKDDELFDKITSLTYPEIRQFFATYVEGKEPLPLAEILQSVGIDYISEATVKQASLGGVAIGFNQQTGRLKITSIDKVNEFGKQMGYKANDELISINGQAMEMMKIQTIMTDFNANTKEGEMVTVEVARKNAEGKEEIIKLSAPAILVEVKQRNVLKLAESPSAEQLKLRNQWLKP</sequence>
<feature type="domain" description="Peptidase M61 N-terminal" evidence="3">
    <location>
        <begin position="35"/>
        <end position="211"/>
    </location>
</feature>
<evidence type="ECO:0000259" key="2">
    <source>
        <dbReference type="Pfam" id="PF05299"/>
    </source>
</evidence>
<keyword evidence="1" id="KW-0732">Signal</keyword>